<name>A0ABU9BJ85_9BURK</name>
<dbReference type="PANTHER" id="PTHR46623:SF6">
    <property type="entry name" value="ALPHA_BETA-HYDROLASES SUPERFAMILY PROTEIN"/>
    <property type="match status" value="1"/>
</dbReference>
<dbReference type="InterPro" id="IPR029058">
    <property type="entry name" value="AB_hydrolase_fold"/>
</dbReference>
<proteinExistence type="predicted"/>
<dbReference type="InterPro" id="IPR002925">
    <property type="entry name" value="Dienelactn_hydro"/>
</dbReference>
<accession>A0ABU9BJ85</accession>
<dbReference type="Proteomes" id="UP001368500">
    <property type="component" value="Unassembled WGS sequence"/>
</dbReference>
<dbReference type="Gene3D" id="3.40.50.1820">
    <property type="entry name" value="alpha/beta hydrolase"/>
    <property type="match status" value="1"/>
</dbReference>
<evidence type="ECO:0000313" key="4">
    <source>
        <dbReference type="Proteomes" id="UP001368500"/>
    </source>
</evidence>
<comment type="caution">
    <text evidence="3">The sequence shown here is derived from an EMBL/GenBank/DDBJ whole genome shotgun (WGS) entry which is preliminary data.</text>
</comment>
<reference evidence="3 4" key="1">
    <citation type="submission" date="2024-04" db="EMBL/GenBank/DDBJ databases">
        <title>Novel species of the genus Ideonella isolated from streams.</title>
        <authorList>
            <person name="Lu H."/>
        </authorList>
    </citation>
    <scope>NUCLEOTIDE SEQUENCE [LARGE SCALE GENOMIC DNA]</scope>
    <source>
        <strain evidence="3 4">BYS139W</strain>
    </source>
</reference>
<organism evidence="3 4">
    <name type="scientific">Pseudaquabacterium rugosum</name>
    <dbReference type="NCBI Taxonomy" id="2984194"/>
    <lineage>
        <taxon>Bacteria</taxon>
        <taxon>Pseudomonadati</taxon>
        <taxon>Pseudomonadota</taxon>
        <taxon>Betaproteobacteria</taxon>
        <taxon>Burkholderiales</taxon>
        <taxon>Sphaerotilaceae</taxon>
        <taxon>Pseudaquabacterium</taxon>
    </lineage>
</organism>
<dbReference type="InterPro" id="IPR006311">
    <property type="entry name" value="TAT_signal"/>
</dbReference>
<feature type="domain" description="YqhI" evidence="2">
    <location>
        <begin position="9"/>
        <end position="43"/>
    </location>
</feature>
<dbReference type="GO" id="GO:0016787">
    <property type="term" value="F:hydrolase activity"/>
    <property type="evidence" value="ECO:0007669"/>
    <property type="project" value="UniProtKB-KW"/>
</dbReference>
<evidence type="ECO:0000259" key="1">
    <source>
        <dbReference type="Pfam" id="PF01738"/>
    </source>
</evidence>
<dbReference type="InterPro" id="IPR051049">
    <property type="entry name" value="Dienelactone_hydrolase-like"/>
</dbReference>
<keyword evidence="4" id="KW-1185">Reference proteome</keyword>
<feature type="domain" description="Dienelactone hydrolase" evidence="1">
    <location>
        <begin position="92"/>
        <end position="301"/>
    </location>
</feature>
<dbReference type="Pfam" id="PF23678">
    <property type="entry name" value="YqhI"/>
    <property type="match status" value="1"/>
</dbReference>
<protein>
    <submittedName>
        <fullName evidence="3">Dienelactone hydrolase family protein</fullName>
        <ecNumber evidence="3">3.1.-.-</ecNumber>
    </submittedName>
</protein>
<dbReference type="PROSITE" id="PS51318">
    <property type="entry name" value="TAT"/>
    <property type="match status" value="1"/>
</dbReference>
<dbReference type="EC" id="3.1.-.-" evidence="3"/>
<gene>
    <name evidence="3" type="ORF">AACH11_23595</name>
</gene>
<dbReference type="RefSeq" id="WP_341376740.1">
    <property type="nucleotide sequence ID" value="NZ_JBBUTF010000034.1"/>
</dbReference>
<dbReference type="SUPFAM" id="SSF53474">
    <property type="entry name" value="alpha/beta-Hydrolases"/>
    <property type="match status" value="1"/>
</dbReference>
<dbReference type="Pfam" id="PF01738">
    <property type="entry name" value="DLH"/>
    <property type="match status" value="1"/>
</dbReference>
<dbReference type="PANTHER" id="PTHR46623">
    <property type="entry name" value="CARBOXYMETHYLENEBUTENOLIDASE-RELATED"/>
    <property type="match status" value="1"/>
</dbReference>
<keyword evidence="3" id="KW-0378">Hydrolase</keyword>
<evidence type="ECO:0000259" key="2">
    <source>
        <dbReference type="Pfam" id="PF23678"/>
    </source>
</evidence>
<evidence type="ECO:0000313" key="3">
    <source>
        <dbReference type="EMBL" id="MEK8028952.1"/>
    </source>
</evidence>
<dbReference type="EMBL" id="JBBUTF010000034">
    <property type="protein sequence ID" value="MEK8028952.1"/>
    <property type="molecule type" value="Genomic_DNA"/>
</dbReference>
<dbReference type="InterPro" id="IPR057802">
    <property type="entry name" value="YqhI_dom"/>
</dbReference>
<sequence>MPSSTDPRHRLTAADFDPEVLKLFDLYVHGLIDRRGFLDRAARHAALAGTTAVGLLAALSPDFAHAQQVRPDDARLQTAWASFASPQGNGTVRAYTVRPAAARGPLPAVLVVHENRGLNPHIEDVARRLALEGYLAIAPDALHTLGGYPGDEDKARAAFGTLDLKKTAEDFVAAAQWALTAPGSNGRLGAVGFCYGGGIVNLVATRVPELRAGAPYYGLGAPAADVPRIRAELQIVYAENDERINAGWPAYQAALQAAGTRHEAQVYPGTQHGFHNDTTPRYDATQAAIAWGRTLALFRRTLQG</sequence>